<comment type="caution">
    <text evidence="1">The sequence shown here is derived from an EMBL/GenBank/DDBJ whole genome shotgun (WGS) entry which is preliminary data.</text>
</comment>
<dbReference type="EMBL" id="CM042018">
    <property type="protein sequence ID" value="KAI3828661.1"/>
    <property type="molecule type" value="Genomic_DNA"/>
</dbReference>
<evidence type="ECO:0000313" key="2">
    <source>
        <dbReference type="Proteomes" id="UP001056120"/>
    </source>
</evidence>
<reference evidence="1 2" key="2">
    <citation type="journal article" date="2022" name="Mol. Ecol. Resour.">
        <title>The genomes of chicory, endive, great burdock and yacon provide insights into Asteraceae paleo-polyploidization history and plant inulin production.</title>
        <authorList>
            <person name="Fan W."/>
            <person name="Wang S."/>
            <person name="Wang H."/>
            <person name="Wang A."/>
            <person name="Jiang F."/>
            <person name="Liu H."/>
            <person name="Zhao H."/>
            <person name="Xu D."/>
            <person name="Zhang Y."/>
        </authorList>
    </citation>
    <scope>NUCLEOTIDE SEQUENCE [LARGE SCALE GENOMIC DNA]</scope>
    <source>
        <strain evidence="2">cv. Yunnan</strain>
        <tissue evidence="1">Leaves</tissue>
    </source>
</reference>
<dbReference type="Proteomes" id="UP001056120">
    <property type="component" value="Linkage Group LG01"/>
</dbReference>
<name>A0ACB9K8M2_9ASTR</name>
<accession>A0ACB9K8M2</accession>
<reference evidence="2" key="1">
    <citation type="journal article" date="2022" name="Mol. Ecol. Resour.">
        <title>The genomes of chicory, endive, great burdock and yacon provide insights into Asteraceae palaeo-polyploidization history and plant inulin production.</title>
        <authorList>
            <person name="Fan W."/>
            <person name="Wang S."/>
            <person name="Wang H."/>
            <person name="Wang A."/>
            <person name="Jiang F."/>
            <person name="Liu H."/>
            <person name="Zhao H."/>
            <person name="Xu D."/>
            <person name="Zhang Y."/>
        </authorList>
    </citation>
    <scope>NUCLEOTIDE SEQUENCE [LARGE SCALE GENOMIC DNA]</scope>
    <source>
        <strain evidence="2">cv. Yunnan</strain>
    </source>
</reference>
<keyword evidence="2" id="KW-1185">Reference proteome</keyword>
<proteinExistence type="predicted"/>
<organism evidence="1 2">
    <name type="scientific">Smallanthus sonchifolius</name>
    <dbReference type="NCBI Taxonomy" id="185202"/>
    <lineage>
        <taxon>Eukaryota</taxon>
        <taxon>Viridiplantae</taxon>
        <taxon>Streptophyta</taxon>
        <taxon>Embryophyta</taxon>
        <taxon>Tracheophyta</taxon>
        <taxon>Spermatophyta</taxon>
        <taxon>Magnoliopsida</taxon>
        <taxon>eudicotyledons</taxon>
        <taxon>Gunneridae</taxon>
        <taxon>Pentapetalae</taxon>
        <taxon>asterids</taxon>
        <taxon>campanulids</taxon>
        <taxon>Asterales</taxon>
        <taxon>Asteraceae</taxon>
        <taxon>Asteroideae</taxon>
        <taxon>Heliantheae alliance</taxon>
        <taxon>Millerieae</taxon>
        <taxon>Smallanthus</taxon>
    </lineage>
</organism>
<protein>
    <submittedName>
        <fullName evidence="1">Uncharacterized protein</fullName>
    </submittedName>
</protein>
<gene>
    <name evidence="1" type="ORF">L1987_02769</name>
</gene>
<evidence type="ECO:0000313" key="1">
    <source>
        <dbReference type="EMBL" id="KAI3828661.1"/>
    </source>
</evidence>
<sequence>MISHVQTDGHVHDLHVDDYWFWDLSSMLLQQVLFNLDSTLILLLFSAYTGHQCLLLVKLLSLLSFADCLVQSYHVSVIQVILDLEVEHIPQKSFNRLYASQSLDPNFITCGFRFVFLSHLILFPILFYSLLNIGVKLGILINHLLS</sequence>